<dbReference type="Proteomes" id="UP000503640">
    <property type="component" value="Unassembled WGS sequence"/>
</dbReference>
<comment type="caution">
    <text evidence="2">The sequence shown here is derived from an EMBL/GenBank/DDBJ whole genome shotgun (WGS) entry which is preliminary data.</text>
</comment>
<evidence type="ECO:0000313" key="3">
    <source>
        <dbReference type="Proteomes" id="UP000503640"/>
    </source>
</evidence>
<dbReference type="CDD" id="cd00085">
    <property type="entry name" value="HNHc"/>
    <property type="match status" value="1"/>
</dbReference>
<proteinExistence type="predicted"/>
<dbReference type="AlphaFoldDB" id="A0A7I9VGP6"/>
<dbReference type="EMBL" id="BJTG01000001">
    <property type="protein sequence ID" value="GEJ55515.1"/>
    <property type="molecule type" value="Genomic_DNA"/>
</dbReference>
<protein>
    <recommendedName>
        <fullName evidence="1">HNH nuclease domain-containing protein</fullName>
    </recommendedName>
</protein>
<feature type="domain" description="HNH nuclease" evidence="1">
    <location>
        <begin position="465"/>
        <end position="516"/>
    </location>
</feature>
<keyword evidence="3" id="KW-1185">Reference proteome</keyword>
<accession>A0A7I9VGP6</accession>
<evidence type="ECO:0000259" key="1">
    <source>
        <dbReference type="SMART" id="SM00507"/>
    </source>
</evidence>
<dbReference type="InterPro" id="IPR003615">
    <property type="entry name" value="HNH_nuc"/>
</dbReference>
<dbReference type="SMART" id="SM00507">
    <property type="entry name" value="HNHc"/>
    <property type="match status" value="1"/>
</dbReference>
<name>A0A7I9VGP6_9BACT</name>
<evidence type="ECO:0000313" key="2">
    <source>
        <dbReference type="EMBL" id="GEJ55515.1"/>
    </source>
</evidence>
<dbReference type="RefSeq" id="WP_235969392.1">
    <property type="nucleotide sequence ID" value="NZ_BJTG01000001.1"/>
</dbReference>
<organism evidence="2 3">
    <name type="scientific">Anaeromyxobacter diazotrophicus</name>
    <dbReference type="NCBI Taxonomy" id="2590199"/>
    <lineage>
        <taxon>Bacteria</taxon>
        <taxon>Pseudomonadati</taxon>
        <taxon>Myxococcota</taxon>
        <taxon>Myxococcia</taxon>
        <taxon>Myxococcales</taxon>
        <taxon>Cystobacterineae</taxon>
        <taxon>Anaeromyxobacteraceae</taxon>
        <taxon>Anaeromyxobacter</taxon>
    </lineage>
</organism>
<sequence length="561" mass="61580">MDAAPDLAACSPSEAWRTRFAPPAVEPAPLTGRELDAWFRGGEPEADACEALLTWAARARGALDVAIAEGLDALRRGDRLAELACHLDDYAREVLDLGKRAAEGLALLGRELRTRPLLREALTAGRVKLRAAQTVLKVAVGEDEAAWVERAARMTVRALEAEVRRARAAPGDEEEPWLRLDARLEPEECEVVDEALALAGELMPGATRAERLEAIAQEFAGEYAGEGDPDAARVLGAWVRPSGERTGDTRAAALEEETERWAALRALPDIAAPDVRFYETATAQEVDARLRELAALRAEWEDLVGYCALAVRKSQLYRLLGFASFRQYCEERLGLAARSIEERAKVEERRWASPALQEAKREGLPFEKLRLLSKLPEPEITRWAARAKGLTCVALRRELEGEAERRMRAQGKLAVPLALRMAAVLAAAVQAVRDRTGKRLPLGTCLAVLAQHFLDTWKGGKCARTRSRKVRERDEGHCQVPGCSRRATHAHHVLFRSQGGGDELDNQLGLCAFHHLRCIHAGHLRVVGRAPEALRWFLGGKAWSGPEPAKWSGGGVEVSAA</sequence>
<reference evidence="3" key="1">
    <citation type="journal article" date="2020" name="Appl. Environ. Microbiol.">
        <title>Diazotrophic Anaeromyxobacter Isolates from Soils.</title>
        <authorList>
            <person name="Masuda Y."/>
            <person name="Yamanaka H."/>
            <person name="Xu Z.X."/>
            <person name="Shiratori Y."/>
            <person name="Aono T."/>
            <person name="Amachi S."/>
            <person name="Senoo K."/>
            <person name="Itoh H."/>
        </authorList>
    </citation>
    <scope>NUCLEOTIDE SEQUENCE [LARGE SCALE GENOMIC DNA]</scope>
    <source>
        <strain evidence="3">R267</strain>
    </source>
</reference>
<gene>
    <name evidence="2" type="ORF">AMYX_02560</name>
</gene>